<evidence type="ECO:0000256" key="5">
    <source>
        <dbReference type="ARBA" id="ARBA00022847"/>
    </source>
</evidence>
<dbReference type="SUPFAM" id="SSF161070">
    <property type="entry name" value="SNF-like"/>
    <property type="match status" value="1"/>
</dbReference>
<evidence type="ECO:0000256" key="3">
    <source>
        <dbReference type="ARBA" id="ARBA00022448"/>
    </source>
</evidence>
<keyword evidence="5" id="KW-0769">Symport</keyword>
<keyword evidence="6 9" id="KW-1133">Transmembrane helix</keyword>
<keyword evidence="7 9" id="KW-0472">Membrane</keyword>
<evidence type="ECO:0000256" key="7">
    <source>
        <dbReference type="ARBA" id="ARBA00023136"/>
    </source>
</evidence>
<feature type="transmembrane region" description="Helical" evidence="9">
    <location>
        <begin position="61"/>
        <end position="79"/>
    </location>
</feature>
<dbReference type="GO" id="GO:0005283">
    <property type="term" value="F:amino acid:sodium symporter activity"/>
    <property type="evidence" value="ECO:0007669"/>
    <property type="project" value="TreeGrafter"/>
</dbReference>
<dbReference type="PANTHER" id="PTHR11616">
    <property type="entry name" value="SODIUM/CHLORIDE DEPENDENT TRANSPORTER"/>
    <property type="match status" value="1"/>
</dbReference>
<reference evidence="11" key="1">
    <citation type="submission" date="2025-08" db="UniProtKB">
        <authorList>
            <consortium name="RefSeq"/>
        </authorList>
    </citation>
    <scope>IDENTIFICATION</scope>
    <source>
        <tissue evidence="11">Silk gland</tissue>
    </source>
</reference>
<dbReference type="AlphaFoldDB" id="A0A6J2JSG1"/>
<comment type="similarity">
    <text evidence="2">Belongs to the sodium:neurotransmitter symporter (SNF) (TC 2.A.22) family.</text>
</comment>
<evidence type="ECO:0000256" key="9">
    <source>
        <dbReference type="SAM" id="Phobius"/>
    </source>
</evidence>
<evidence type="ECO:0000256" key="8">
    <source>
        <dbReference type="PIRSR" id="PIRSR600175-2"/>
    </source>
</evidence>
<gene>
    <name evidence="11" type="primary">LOC114244562</name>
</gene>
<keyword evidence="3" id="KW-0813">Transport</keyword>
<keyword evidence="4 9" id="KW-0812">Transmembrane</keyword>
<feature type="transmembrane region" description="Helical" evidence="9">
    <location>
        <begin position="350"/>
        <end position="367"/>
    </location>
</feature>
<dbReference type="GO" id="GO:0005886">
    <property type="term" value="C:plasma membrane"/>
    <property type="evidence" value="ECO:0007669"/>
    <property type="project" value="TreeGrafter"/>
</dbReference>
<sequence>MPLPSTVLDFTSSVSIFSDKRDYAFDNRLRWNSIKTFIYLACTYSGSTYNFDLFSKICEKVRIYEFVLCEVTIGMPYLFMDSFIKQYTKKNDCNKHLNPLLRGISFGLFLQTALWTLLNAAYLADSMRYLIYSLQEYPLWTRCQKAEHCIPVQDVISRCRENNVTKFSVTSAHLNYMETFSQVDRHVLTTKLFIMALVWIFNFFFSTIQTDLLIKLFRLTAMFRLFSTLITVLFIVMTTKSYAATAFVQILDIKAPHSYTLSIDHISYTFGIGFLGLYDYGSVSPYTMVDNAVVAFTVAFTTSALVRAWIVRILYLALKSCVEVEDSVNPHYLVFAILPMSTEFLHTHKLYTFYIYFNIMFASMAYLTMLTTTMSKLLQSEFRSVKNIYIIGILCFLGFSLSLPIIVSVKTAGPIKGLLSGLRATVLYLGGFRVAVVMWVYGVQRFSTDIHFWLGFKPTKFWTMCWTLLPIVLLMFLIQKIYLLTQVTDFSHNVSAVLWIVISLTTVGFFQIKTLARYLVRNNLAAVFNSNKRYGPPDAEDRRKRENYDETISHRQCKHNCNILDDVIDCDHMPIMVKTKSTTSLSSLDRSMTNIYEADPLNTLTTSSGWFKAESDN</sequence>
<dbReference type="Proteomes" id="UP000504629">
    <property type="component" value="Unplaced"/>
</dbReference>
<keyword evidence="8" id="KW-1015">Disulfide bond</keyword>
<dbReference type="OrthoDB" id="7427406at2759"/>
<evidence type="ECO:0000256" key="1">
    <source>
        <dbReference type="ARBA" id="ARBA00004141"/>
    </source>
</evidence>
<evidence type="ECO:0000313" key="11">
    <source>
        <dbReference type="RefSeq" id="XP_028032223.1"/>
    </source>
</evidence>
<dbReference type="RefSeq" id="XP_028032223.1">
    <property type="nucleotide sequence ID" value="XM_028176422.1"/>
</dbReference>
<evidence type="ECO:0000313" key="10">
    <source>
        <dbReference type="Proteomes" id="UP000504629"/>
    </source>
</evidence>
<dbReference type="GO" id="GO:0089718">
    <property type="term" value="P:amino acid import across plasma membrane"/>
    <property type="evidence" value="ECO:0007669"/>
    <property type="project" value="TreeGrafter"/>
</dbReference>
<name>A0A6J2JSG1_BOMMA</name>
<feature type="disulfide bond" evidence="8">
    <location>
        <begin position="143"/>
        <end position="149"/>
    </location>
</feature>
<organism evidence="10 11">
    <name type="scientific">Bombyx mandarina</name>
    <name type="common">Wild silk moth</name>
    <name type="synonym">Wild silkworm</name>
    <dbReference type="NCBI Taxonomy" id="7092"/>
    <lineage>
        <taxon>Eukaryota</taxon>
        <taxon>Metazoa</taxon>
        <taxon>Ecdysozoa</taxon>
        <taxon>Arthropoda</taxon>
        <taxon>Hexapoda</taxon>
        <taxon>Insecta</taxon>
        <taxon>Pterygota</taxon>
        <taxon>Neoptera</taxon>
        <taxon>Endopterygota</taxon>
        <taxon>Lepidoptera</taxon>
        <taxon>Glossata</taxon>
        <taxon>Ditrysia</taxon>
        <taxon>Bombycoidea</taxon>
        <taxon>Bombycidae</taxon>
        <taxon>Bombycinae</taxon>
        <taxon>Bombyx</taxon>
    </lineage>
</organism>
<dbReference type="Pfam" id="PF00209">
    <property type="entry name" value="SNF"/>
    <property type="match status" value="1"/>
</dbReference>
<dbReference type="PANTHER" id="PTHR11616:SF241">
    <property type="entry name" value="SODIUM- AND CHLORIDE-DEPENDENT GLYCINE TRANSPORTER 2"/>
    <property type="match status" value="1"/>
</dbReference>
<evidence type="ECO:0000256" key="2">
    <source>
        <dbReference type="ARBA" id="ARBA00006459"/>
    </source>
</evidence>
<keyword evidence="10" id="KW-1185">Reference proteome</keyword>
<proteinExistence type="inferred from homology"/>
<feature type="transmembrane region" description="Helical" evidence="9">
    <location>
        <begin position="494"/>
        <end position="512"/>
    </location>
</feature>
<dbReference type="KEGG" id="bman:114244562"/>
<feature type="transmembrane region" description="Helical" evidence="9">
    <location>
        <begin position="100"/>
        <end position="124"/>
    </location>
</feature>
<evidence type="ECO:0000256" key="6">
    <source>
        <dbReference type="ARBA" id="ARBA00022989"/>
    </source>
</evidence>
<feature type="transmembrane region" description="Helical" evidence="9">
    <location>
        <begin position="292"/>
        <end position="310"/>
    </location>
</feature>
<accession>A0A6J2JSG1</accession>
<feature type="transmembrane region" description="Helical" evidence="9">
    <location>
        <begin position="461"/>
        <end position="482"/>
    </location>
</feature>
<dbReference type="PROSITE" id="PS50267">
    <property type="entry name" value="NA_NEUROTRAN_SYMP_3"/>
    <property type="match status" value="1"/>
</dbReference>
<dbReference type="InterPro" id="IPR037272">
    <property type="entry name" value="SNS_sf"/>
</dbReference>
<dbReference type="GeneID" id="114244562"/>
<evidence type="ECO:0000256" key="4">
    <source>
        <dbReference type="ARBA" id="ARBA00022692"/>
    </source>
</evidence>
<feature type="transmembrane region" description="Helical" evidence="9">
    <location>
        <begin position="259"/>
        <end position="280"/>
    </location>
</feature>
<feature type="transmembrane region" description="Helical" evidence="9">
    <location>
        <begin position="421"/>
        <end position="441"/>
    </location>
</feature>
<dbReference type="InterPro" id="IPR000175">
    <property type="entry name" value="Na/ntran_symport"/>
</dbReference>
<feature type="transmembrane region" description="Helical" evidence="9">
    <location>
        <begin position="192"/>
        <end position="214"/>
    </location>
</feature>
<protein>
    <submittedName>
        <fullName evidence="11">Sodium-dependent noradrenaline transporter-like</fullName>
    </submittedName>
</protein>
<feature type="transmembrane region" description="Helical" evidence="9">
    <location>
        <begin position="388"/>
        <end position="409"/>
    </location>
</feature>
<comment type="subcellular location">
    <subcellularLocation>
        <location evidence="1">Membrane</location>
        <topology evidence="1">Multi-pass membrane protein</topology>
    </subcellularLocation>
</comment>